<gene>
    <name evidence="2" type="ORF">B0A55_13796</name>
</gene>
<dbReference type="AlphaFoldDB" id="A0A4V5N833"/>
<feature type="region of interest" description="Disordered" evidence="1">
    <location>
        <begin position="126"/>
        <end position="312"/>
    </location>
</feature>
<sequence>NAEAKRRQALDDESEAKRKQLLHDEVDAKRKQILDDEIEARKRAREEEEMQAMREVDARIEAEARERAAEEKKAGDLRRQTQAQKEVLRQHVQAKKDVEAAWAQRMLDQAEAKKRAREREIRGWREAEEAKKAGDEARRKQQEVRDAVAKRFAGSGSTPTIPIYGGEASSVPQSRPATRDDELAKIPKAYAEPAGQTTVERTDAKVLPATNAHATTTAGREAAASAASTGADKSKQDRVRALKDRNARYELDAETGDRSELTDANERRTEPTRQGQTGGATGGRYENTRHEPARSKEDGFAPLPVKPRPSGPMSLNGFVEQAALHRPNGSNDGRLHEITATDVTMIKLKRSGLPWNDVCIALRKATGIQESHTALTKRWTLLKGMLTSSDGPGPLLQLDKGTEGVTLEQLKDWMQ</sequence>
<comment type="caution">
    <text evidence="2">The sequence shown here is derived from an EMBL/GenBank/DDBJ whole genome shotgun (WGS) entry which is preliminary data.</text>
</comment>
<name>A0A4V5N833_9PEZI</name>
<feature type="region of interest" description="Disordered" evidence="1">
    <location>
        <begin position="1"/>
        <end position="23"/>
    </location>
</feature>
<reference evidence="2 3" key="1">
    <citation type="submission" date="2017-03" db="EMBL/GenBank/DDBJ databases">
        <title>Genomes of endolithic fungi from Antarctica.</title>
        <authorList>
            <person name="Coleine C."/>
            <person name="Masonjones S."/>
            <person name="Stajich J.E."/>
        </authorList>
    </citation>
    <scope>NUCLEOTIDE SEQUENCE [LARGE SCALE GENOMIC DNA]</scope>
    <source>
        <strain evidence="2 3">CCFEE 5184</strain>
    </source>
</reference>
<feature type="compositionally biased region" description="Low complexity" evidence="1">
    <location>
        <begin position="212"/>
        <end position="231"/>
    </location>
</feature>
<feature type="compositionally biased region" description="Basic and acidic residues" evidence="1">
    <location>
        <begin position="286"/>
        <end position="299"/>
    </location>
</feature>
<keyword evidence="3" id="KW-1185">Reference proteome</keyword>
<feature type="compositionally biased region" description="Basic and acidic residues" evidence="1">
    <location>
        <begin position="232"/>
        <end position="271"/>
    </location>
</feature>
<evidence type="ECO:0000256" key="1">
    <source>
        <dbReference type="SAM" id="MobiDB-lite"/>
    </source>
</evidence>
<feature type="non-terminal residue" evidence="2">
    <location>
        <position position="1"/>
    </location>
</feature>
<evidence type="ECO:0000313" key="2">
    <source>
        <dbReference type="EMBL" id="TKA41249.1"/>
    </source>
</evidence>
<dbReference type="STRING" id="329884.A0A4V5N833"/>
<feature type="compositionally biased region" description="Basic and acidic residues" evidence="1">
    <location>
        <begin position="126"/>
        <end position="149"/>
    </location>
</feature>
<dbReference type="EMBL" id="NAJQ01002557">
    <property type="protein sequence ID" value="TKA41249.1"/>
    <property type="molecule type" value="Genomic_DNA"/>
</dbReference>
<protein>
    <submittedName>
        <fullName evidence="2">Uncharacterized protein</fullName>
    </submittedName>
</protein>
<feature type="non-terminal residue" evidence="2">
    <location>
        <position position="415"/>
    </location>
</feature>
<evidence type="ECO:0000313" key="3">
    <source>
        <dbReference type="Proteomes" id="UP000309340"/>
    </source>
</evidence>
<organism evidence="2 3">
    <name type="scientific">Friedmanniomyces simplex</name>
    <dbReference type="NCBI Taxonomy" id="329884"/>
    <lineage>
        <taxon>Eukaryota</taxon>
        <taxon>Fungi</taxon>
        <taxon>Dikarya</taxon>
        <taxon>Ascomycota</taxon>
        <taxon>Pezizomycotina</taxon>
        <taxon>Dothideomycetes</taxon>
        <taxon>Dothideomycetidae</taxon>
        <taxon>Mycosphaerellales</taxon>
        <taxon>Teratosphaeriaceae</taxon>
        <taxon>Friedmanniomyces</taxon>
    </lineage>
</organism>
<dbReference type="Proteomes" id="UP000309340">
    <property type="component" value="Unassembled WGS sequence"/>
</dbReference>
<feature type="compositionally biased region" description="Basic and acidic residues" evidence="1">
    <location>
        <begin position="65"/>
        <end position="79"/>
    </location>
</feature>
<proteinExistence type="predicted"/>
<accession>A0A4V5N833</accession>
<feature type="region of interest" description="Disordered" evidence="1">
    <location>
        <begin position="65"/>
        <end position="84"/>
    </location>
</feature>